<evidence type="ECO:0000313" key="2">
    <source>
        <dbReference type="EMBL" id="BDR59633.1"/>
    </source>
</evidence>
<reference evidence="2 3" key="1">
    <citation type="journal article" date="2023" name="Microbiol. Spectr.">
        <title>Symbiosis of Carpenter Bees with Uncharacterized Lactic Acid Bacteria Showing NAD Auxotrophy.</title>
        <authorList>
            <person name="Kawasaki S."/>
            <person name="Ozawa K."/>
            <person name="Mori T."/>
            <person name="Yamamoto A."/>
            <person name="Ito M."/>
            <person name="Ohkuma M."/>
            <person name="Sakamoto M."/>
            <person name="Matsutani M."/>
        </authorList>
    </citation>
    <scope>NUCLEOTIDE SEQUENCE [LARGE SCALE GENOMIC DNA]</scope>
    <source>
        <strain evidence="2 3">XA3</strain>
    </source>
</reference>
<evidence type="ECO:0000313" key="3">
    <source>
        <dbReference type="Proteomes" id="UP001321861"/>
    </source>
</evidence>
<dbReference type="Proteomes" id="UP001321861">
    <property type="component" value="Chromosome"/>
</dbReference>
<sequence length="217" mass="25153">MARLYSNDRTGTHHTYQFYKDRKDDPHWRESYLAVRSIRRWENILTMLIIAIIAVVCYALFSDRLSPIVNPSKEEPSTPDLVKKAIIGHGFQISAKLFDGEDATQAMNSGVAPQNLFHDRTKILYFKDANTVTVKGVPRYFFPHDEKYEVSNQAITIDWGEKTPIPFLIKNNQIEFQTWTSSYDNHTVTWQIEPRDDVQELIEEGLKAQEEADNSQN</sequence>
<gene>
    <name evidence="2" type="ORF">XA3_20740</name>
</gene>
<evidence type="ECO:0008006" key="4">
    <source>
        <dbReference type="Google" id="ProtNLM"/>
    </source>
</evidence>
<feature type="transmembrane region" description="Helical" evidence="1">
    <location>
        <begin position="44"/>
        <end position="61"/>
    </location>
</feature>
<dbReference type="KEGG" id="xap:XA3_20740"/>
<keyword evidence="1" id="KW-1133">Transmembrane helix</keyword>
<keyword evidence="1" id="KW-0472">Membrane</keyword>
<evidence type="ECO:0000256" key="1">
    <source>
        <dbReference type="SAM" id="Phobius"/>
    </source>
</evidence>
<protein>
    <recommendedName>
        <fullName evidence="4">DUF4367 domain-containing protein</fullName>
    </recommendedName>
</protein>
<proteinExistence type="predicted"/>
<organism evidence="2 3">
    <name type="scientific">Xylocopilactobacillus apicola</name>
    <dbReference type="NCBI Taxonomy" id="2932184"/>
    <lineage>
        <taxon>Bacteria</taxon>
        <taxon>Bacillati</taxon>
        <taxon>Bacillota</taxon>
        <taxon>Bacilli</taxon>
        <taxon>Lactobacillales</taxon>
        <taxon>Lactobacillaceae</taxon>
        <taxon>Xylocopilactobacillus</taxon>
    </lineage>
</organism>
<keyword evidence="3" id="KW-1185">Reference proteome</keyword>
<accession>A0AAU9DVY1</accession>
<keyword evidence="1" id="KW-0812">Transmembrane</keyword>
<name>A0AAU9DVY1_9LACO</name>
<dbReference type="AlphaFoldDB" id="A0AAU9DVY1"/>
<dbReference type="RefSeq" id="WP_317635420.1">
    <property type="nucleotide sequence ID" value="NZ_AP026802.1"/>
</dbReference>
<dbReference type="EMBL" id="AP026802">
    <property type="protein sequence ID" value="BDR59633.1"/>
    <property type="molecule type" value="Genomic_DNA"/>
</dbReference>